<dbReference type="EC" id="2.4.1.17" evidence="2"/>
<keyword evidence="4" id="KW-0808">Transferase</keyword>
<protein>
    <recommendedName>
        <fullName evidence="2">glucuronosyltransferase</fullName>
        <ecNumber evidence="2">2.4.1.17</ecNumber>
    </recommendedName>
</protein>
<dbReference type="PANTHER" id="PTHR48043">
    <property type="entry name" value="EG:EG0003.4 PROTEIN-RELATED"/>
    <property type="match status" value="1"/>
</dbReference>
<sequence>MPGDWLNNEGLLVKESKRYMENMLENVVASRKLAYLHSYLSLAIFNSFYNERNVKDLRLPSSIEFLLTKIKLHFVNQNSHANFKEFPASEKIISIGGILVEQNKILIQEKVKADDNEPNCVVLVTFGTINLTGMLDLKSMAKMFEEFEKHSHCLFKARLNKFVPENYDKNIINVTDETLPQKEILAKENTKLFISHCGQNSLIEAIYAVVPLICIPNNADQFYLSSLVEHLGIGIYVKVISDENGVDIEAFGVDFQNALNKMMIDDNIYQKTANELRTKILLDLKENGPKKNIFLKKISEVIGK</sequence>
<evidence type="ECO:0000256" key="1">
    <source>
        <dbReference type="ARBA" id="ARBA00009995"/>
    </source>
</evidence>
<evidence type="ECO:0000256" key="3">
    <source>
        <dbReference type="ARBA" id="ARBA00022676"/>
    </source>
</evidence>
<evidence type="ECO:0000313" key="7">
    <source>
        <dbReference type="Proteomes" id="UP000580250"/>
    </source>
</evidence>
<dbReference type="PANTHER" id="PTHR48043:SF145">
    <property type="entry name" value="FI06409P-RELATED"/>
    <property type="match status" value="1"/>
</dbReference>
<dbReference type="EMBL" id="CAJEWN010000492">
    <property type="protein sequence ID" value="CAD2184182.1"/>
    <property type="molecule type" value="Genomic_DNA"/>
</dbReference>
<evidence type="ECO:0000313" key="6">
    <source>
        <dbReference type="EMBL" id="CAD2184182.1"/>
    </source>
</evidence>
<dbReference type="GO" id="GO:0015020">
    <property type="term" value="F:glucuronosyltransferase activity"/>
    <property type="evidence" value="ECO:0007669"/>
    <property type="project" value="UniProtKB-EC"/>
</dbReference>
<accession>A0A6V7WAY8</accession>
<keyword evidence="3" id="KW-0328">Glycosyltransferase</keyword>
<dbReference type="Proteomes" id="UP000580250">
    <property type="component" value="Unassembled WGS sequence"/>
</dbReference>
<dbReference type="SUPFAM" id="SSF53756">
    <property type="entry name" value="UDP-Glycosyltransferase/glycogen phosphorylase"/>
    <property type="match status" value="1"/>
</dbReference>
<name>A0A6V7WAY8_MELEN</name>
<dbReference type="Gene3D" id="3.40.50.2000">
    <property type="entry name" value="Glycogen Phosphorylase B"/>
    <property type="match status" value="1"/>
</dbReference>
<gene>
    <name evidence="6" type="ORF">MENT_LOCUS36524</name>
</gene>
<dbReference type="InterPro" id="IPR002213">
    <property type="entry name" value="UDP_glucos_trans"/>
</dbReference>
<evidence type="ECO:0000256" key="4">
    <source>
        <dbReference type="ARBA" id="ARBA00022679"/>
    </source>
</evidence>
<comment type="similarity">
    <text evidence="1">Belongs to the UDP-glycosyltransferase family.</text>
</comment>
<comment type="caution">
    <text evidence="6">The sequence shown here is derived from an EMBL/GenBank/DDBJ whole genome shotgun (WGS) entry which is preliminary data.</text>
</comment>
<dbReference type="Pfam" id="PF00201">
    <property type="entry name" value="UDPGT"/>
    <property type="match status" value="1"/>
</dbReference>
<comment type="catalytic activity">
    <reaction evidence="5">
        <text>glucuronate acceptor + UDP-alpha-D-glucuronate = acceptor beta-D-glucuronoside + UDP + H(+)</text>
        <dbReference type="Rhea" id="RHEA:21032"/>
        <dbReference type="ChEBI" id="CHEBI:15378"/>
        <dbReference type="ChEBI" id="CHEBI:58052"/>
        <dbReference type="ChEBI" id="CHEBI:58223"/>
        <dbReference type="ChEBI" id="CHEBI:132367"/>
        <dbReference type="ChEBI" id="CHEBI:132368"/>
        <dbReference type="EC" id="2.4.1.17"/>
    </reaction>
</comment>
<evidence type="ECO:0000256" key="5">
    <source>
        <dbReference type="ARBA" id="ARBA00047475"/>
    </source>
</evidence>
<dbReference type="OrthoDB" id="5850162at2759"/>
<proteinExistence type="inferred from homology"/>
<dbReference type="InterPro" id="IPR050271">
    <property type="entry name" value="UDP-glycosyltransferase"/>
</dbReference>
<evidence type="ECO:0000256" key="2">
    <source>
        <dbReference type="ARBA" id="ARBA00012544"/>
    </source>
</evidence>
<reference evidence="6 7" key="1">
    <citation type="submission" date="2020-08" db="EMBL/GenBank/DDBJ databases">
        <authorList>
            <person name="Koutsovoulos G."/>
            <person name="Danchin GJ E."/>
        </authorList>
    </citation>
    <scope>NUCLEOTIDE SEQUENCE [LARGE SCALE GENOMIC DNA]</scope>
</reference>
<dbReference type="AlphaFoldDB" id="A0A6V7WAY8"/>
<organism evidence="6 7">
    <name type="scientific">Meloidogyne enterolobii</name>
    <name type="common">Root-knot nematode worm</name>
    <name type="synonym">Meloidogyne mayaguensis</name>
    <dbReference type="NCBI Taxonomy" id="390850"/>
    <lineage>
        <taxon>Eukaryota</taxon>
        <taxon>Metazoa</taxon>
        <taxon>Ecdysozoa</taxon>
        <taxon>Nematoda</taxon>
        <taxon>Chromadorea</taxon>
        <taxon>Rhabditida</taxon>
        <taxon>Tylenchina</taxon>
        <taxon>Tylenchomorpha</taxon>
        <taxon>Tylenchoidea</taxon>
        <taxon>Meloidogynidae</taxon>
        <taxon>Meloidogyninae</taxon>
        <taxon>Meloidogyne</taxon>
    </lineage>
</organism>